<organism evidence="2 3">
    <name type="scientific">Oedothorax gibbosus</name>
    <dbReference type="NCBI Taxonomy" id="931172"/>
    <lineage>
        <taxon>Eukaryota</taxon>
        <taxon>Metazoa</taxon>
        <taxon>Ecdysozoa</taxon>
        <taxon>Arthropoda</taxon>
        <taxon>Chelicerata</taxon>
        <taxon>Arachnida</taxon>
        <taxon>Araneae</taxon>
        <taxon>Araneomorphae</taxon>
        <taxon>Entelegynae</taxon>
        <taxon>Araneoidea</taxon>
        <taxon>Linyphiidae</taxon>
        <taxon>Erigoninae</taxon>
        <taxon>Oedothorax</taxon>
    </lineage>
</organism>
<dbReference type="Gene3D" id="1.25.40.420">
    <property type="match status" value="1"/>
</dbReference>
<accession>A0AAV6TLP5</accession>
<dbReference type="SUPFAM" id="SSF54695">
    <property type="entry name" value="POZ domain"/>
    <property type="match status" value="1"/>
</dbReference>
<name>A0AAV6TLP5_9ARAC</name>
<dbReference type="SMART" id="SM00225">
    <property type="entry name" value="BTB"/>
    <property type="match status" value="1"/>
</dbReference>
<proteinExistence type="predicted"/>
<reference evidence="2 3" key="1">
    <citation type="journal article" date="2022" name="Nat. Ecol. Evol.">
        <title>A masculinizing supergene underlies an exaggerated male reproductive morph in a spider.</title>
        <authorList>
            <person name="Hendrickx F."/>
            <person name="De Corte Z."/>
            <person name="Sonet G."/>
            <person name="Van Belleghem S.M."/>
            <person name="Kostlbacher S."/>
            <person name="Vangestel C."/>
        </authorList>
    </citation>
    <scope>NUCLEOTIDE SEQUENCE [LARGE SCALE GENOMIC DNA]</scope>
    <source>
        <strain evidence="2">W744_W776</strain>
    </source>
</reference>
<dbReference type="Gene3D" id="3.30.710.10">
    <property type="entry name" value="Potassium Channel Kv1.1, Chain A"/>
    <property type="match status" value="1"/>
</dbReference>
<dbReference type="InterPro" id="IPR011333">
    <property type="entry name" value="SKP1/BTB/POZ_sf"/>
</dbReference>
<evidence type="ECO:0000313" key="2">
    <source>
        <dbReference type="EMBL" id="KAG8172887.1"/>
    </source>
</evidence>
<dbReference type="PROSITE" id="PS50097">
    <property type="entry name" value="BTB"/>
    <property type="match status" value="1"/>
</dbReference>
<feature type="domain" description="BTB" evidence="1">
    <location>
        <begin position="34"/>
        <end position="100"/>
    </location>
</feature>
<evidence type="ECO:0000259" key="1">
    <source>
        <dbReference type="PROSITE" id="PS50097"/>
    </source>
</evidence>
<dbReference type="PANTHER" id="PTHR24413">
    <property type="entry name" value="SPECKLE-TYPE POZ PROTEIN"/>
    <property type="match status" value="1"/>
</dbReference>
<sequence>MARRQLSRTMTANQPKMNSMATDMGKLFLDGMFSDLTINVGFRKFRAHTAILAARSQVFVAMLQSDMKEKTEKTLAIDSDPEVFEHFLYYLYTGKARKMSVATALSLLLLADKYDIKDLKSEMVDFTRFHLSTSQVLDIFVAADLCNVDILRNEALHFIHCNLREIMRNKEWKTFRNRVDLVDEILEYMRSQC</sequence>
<evidence type="ECO:0000313" key="3">
    <source>
        <dbReference type="Proteomes" id="UP000827092"/>
    </source>
</evidence>
<dbReference type="Proteomes" id="UP000827092">
    <property type="component" value="Unassembled WGS sequence"/>
</dbReference>
<protein>
    <recommendedName>
        <fullName evidence="1">BTB domain-containing protein</fullName>
    </recommendedName>
</protein>
<comment type="caution">
    <text evidence="2">The sequence shown here is derived from an EMBL/GenBank/DDBJ whole genome shotgun (WGS) entry which is preliminary data.</text>
</comment>
<keyword evidence="3" id="KW-1185">Reference proteome</keyword>
<dbReference type="EMBL" id="JAFNEN010002274">
    <property type="protein sequence ID" value="KAG8172887.1"/>
    <property type="molecule type" value="Genomic_DNA"/>
</dbReference>
<dbReference type="Pfam" id="PF00651">
    <property type="entry name" value="BTB"/>
    <property type="match status" value="1"/>
</dbReference>
<dbReference type="AlphaFoldDB" id="A0AAV6TLP5"/>
<dbReference type="InterPro" id="IPR000210">
    <property type="entry name" value="BTB/POZ_dom"/>
</dbReference>
<gene>
    <name evidence="2" type="ORF">JTE90_002871</name>
</gene>